<dbReference type="PRINTS" id="PR00469">
    <property type="entry name" value="PNDRDTASEII"/>
</dbReference>
<dbReference type="InterPro" id="IPR050097">
    <property type="entry name" value="Ferredoxin-NADP_redctase_2"/>
</dbReference>
<dbReference type="AlphaFoldDB" id="A0A0F9J9M8"/>
<evidence type="ECO:0000256" key="2">
    <source>
        <dbReference type="ARBA" id="ARBA00023002"/>
    </source>
</evidence>
<dbReference type="PANTHER" id="PTHR48105">
    <property type="entry name" value="THIOREDOXIN REDUCTASE 1-RELATED-RELATED"/>
    <property type="match status" value="1"/>
</dbReference>
<keyword evidence="2" id="KW-0560">Oxidoreductase</keyword>
<evidence type="ECO:0000259" key="3">
    <source>
        <dbReference type="Pfam" id="PF07992"/>
    </source>
</evidence>
<reference evidence="4" key="1">
    <citation type="journal article" date="2015" name="Nature">
        <title>Complex archaea that bridge the gap between prokaryotes and eukaryotes.</title>
        <authorList>
            <person name="Spang A."/>
            <person name="Saw J.H."/>
            <person name="Jorgensen S.L."/>
            <person name="Zaremba-Niedzwiedzka K."/>
            <person name="Martijn J."/>
            <person name="Lind A.E."/>
            <person name="van Eijk R."/>
            <person name="Schleper C."/>
            <person name="Guy L."/>
            <person name="Ettema T.J."/>
        </authorList>
    </citation>
    <scope>NUCLEOTIDE SEQUENCE</scope>
</reference>
<name>A0A0F9J9M8_9ZZZZ</name>
<dbReference type="GO" id="GO:0004791">
    <property type="term" value="F:thioredoxin-disulfide reductase (NADPH) activity"/>
    <property type="evidence" value="ECO:0007669"/>
    <property type="project" value="InterPro"/>
</dbReference>
<organism evidence="4">
    <name type="scientific">marine sediment metagenome</name>
    <dbReference type="NCBI Taxonomy" id="412755"/>
    <lineage>
        <taxon>unclassified sequences</taxon>
        <taxon>metagenomes</taxon>
        <taxon>ecological metagenomes</taxon>
    </lineage>
</organism>
<dbReference type="InterPro" id="IPR023753">
    <property type="entry name" value="FAD/NAD-binding_dom"/>
</dbReference>
<keyword evidence="1" id="KW-0285">Flavoprotein</keyword>
<comment type="caution">
    <text evidence="4">The sequence shown here is derived from an EMBL/GenBank/DDBJ whole genome shotgun (WGS) entry which is preliminary data.</text>
</comment>
<dbReference type="InterPro" id="IPR005982">
    <property type="entry name" value="Thioredox_Rdtase"/>
</dbReference>
<dbReference type="PRINTS" id="PR00368">
    <property type="entry name" value="FADPNR"/>
</dbReference>
<dbReference type="Pfam" id="PF07992">
    <property type="entry name" value="Pyr_redox_2"/>
    <property type="match status" value="1"/>
</dbReference>
<dbReference type="InterPro" id="IPR036188">
    <property type="entry name" value="FAD/NAD-bd_sf"/>
</dbReference>
<protein>
    <recommendedName>
        <fullName evidence="3">FAD/NAD(P)-binding domain-containing protein</fullName>
    </recommendedName>
</protein>
<dbReference type="GO" id="GO:0005737">
    <property type="term" value="C:cytoplasm"/>
    <property type="evidence" value="ECO:0007669"/>
    <property type="project" value="InterPro"/>
</dbReference>
<dbReference type="SUPFAM" id="SSF51905">
    <property type="entry name" value="FAD/NAD(P)-binding domain"/>
    <property type="match status" value="1"/>
</dbReference>
<dbReference type="Gene3D" id="3.50.50.60">
    <property type="entry name" value="FAD/NAD(P)-binding domain"/>
    <property type="match status" value="2"/>
</dbReference>
<dbReference type="NCBIfam" id="TIGR01292">
    <property type="entry name" value="TRX_reduct"/>
    <property type="match status" value="1"/>
</dbReference>
<accession>A0A0F9J9M8</accession>
<dbReference type="EMBL" id="LAZR01011981">
    <property type="protein sequence ID" value="KKM49277.1"/>
    <property type="molecule type" value="Genomic_DNA"/>
</dbReference>
<evidence type="ECO:0000256" key="1">
    <source>
        <dbReference type="ARBA" id="ARBA00022630"/>
    </source>
</evidence>
<dbReference type="GO" id="GO:0019430">
    <property type="term" value="P:removal of superoxide radicals"/>
    <property type="evidence" value="ECO:0007669"/>
    <property type="project" value="InterPro"/>
</dbReference>
<proteinExistence type="predicted"/>
<feature type="domain" description="FAD/NAD(P)-binding" evidence="3">
    <location>
        <begin position="5"/>
        <end position="293"/>
    </location>
</feature>
<feature type="non-terminal residue" evidence="4">
    <location>
        <position position="313"/>
    </location>
</feature>
<gene>
    <name evidence="4" type="ORF">LCGC14_1556920</name>
</gene>
<evidence type="ECO:0000313" key="4">
    <source>
        <dbReference type="EMBL" id="KKM49277.1"/>
    </source>
</evidence>
<sequence>MKELYDLVIIGAGPAGLTAAIYAQRAQLKTLVLEKLSPGGQLLLSAKIENYPGFSEAIPAQKLVEQMQKQAENLGMNLKLEEVKNISQRDGKKIVCTFAESQYQALTIIIATGARPSRLGVEGEEKLIGQGVSYCAICDAPFFKDKIVAVVGGGSTALEEGLYLAKFASKVHLVHRRGMFRAEKILAKRVTKNPKIEIVWNSIVEEICGGEEVEKIRIKNLRTEKTSDLACSGIFIFTGSNPNTEFVKGFIELDNQGFVKTDERLEANIKGIFACGDARNNLLKQIIVACGEGALATHIAEAYVNKTKGIEYK</sequence>